<keyword evidence="2 5" id="KW-0812">Transmembrane</keyword>
<evidence type="ECO:0000256" key="1">
    <source>
        <dbReference type="ARBA" id="ARBA00004141"/>
    </source>
</evidence>
<comment type="subcellular location">
    <subcellularLocation>
        <location evidence="1">Membrane</location>
        <topology evidence="1">Multi-pass membrane protein</topology>
    </subcellularLocation>
</comment>
<feature type="transmembrane region" description="Helical" evidence="5">
    <location>
        <begin position="409"/>
        <end position="429"/>
    </location>
</feature>
<keyword evidence="4 5" id="KW-0472">Membrane</keyword>
<comment type="caution">
    <text evidence="6">The sequence shown here is derived from an EMBL/GenBank/DDBJ whole genome shotgun (WGS) entry which is preliminary data.</text>
</comment>
<evidence type="ECO:0000256" key="2">
    <source>
        <dbReference type="ARBA" id="ARBA00022692"/>
    </source>
</evidence>
<accession>A0ABR0KFF5</accession>
<gene>
    <name evidence="6" type="ORF">LTR24_003266</name>
</gene>
<name>A0ABR0KFF5_9EURO</name>
<evidence type="ECO:0000256" key="4">
    <source>
        <dbReference type="ARBA" id="ARBA00023136"/>
    </source>
</evidence>
<dbReference type="InterPro" id="IPR045863">
    <property type="entry name" value="CorA_TM1_TM2"/>
</dbReference>
<keyword evidence="3 5" id="KW-1133">Transmembrane helix</keyword>
<dbReference type="Proteomes" id="UP001345013">
    <property type="component" value="Unassembled WGS sequence"/>
</dbReference>
<dbReference type="Gene3D" id="1.20.58.340">
    <property type="entry name" value="Magnesium transport protein CorA, transmembrane region"/>
    <property type="match status" value="1"/>
</dbReference>
<evidence type="ECO:0000313" key="7">
    <source>
        <dbReference type="Proteomes" id="UP001345013"/>
    </source>
</evidence>
<organism evidence="6 7">
    <name type="scientific">Lithohypha guttulata</name>
    <dbReference type="NCBI Taxonomy" id="1690604"/>
    <lineage>
        <taxon>Eukaryota</taxon>
        <taxon>Fungi</taxon>
        <taxon>Dikarya</taxon>
        <taxon>Ascomycota</taxon>
        <taxon>Pezizomycotina</taxon>
        <taxon>Eurotiomycetes</taxon>
        <taxon>Chaetothyriomycetidae</taxon>
        <taxon>Chaetothyriales</taxon>
        <taxon>Trichomeriaceae</taxon>
        <taxon>Lithohypha</taxon>
    </lineage>
</organism>
<dbReference type="SUPFAM" id="SSF144083">
    <property type="entry name" value="Magnesium transport protein CorA, transmembrane region"/>
    <property type="match status" value="1"/>
</dbReference>
<evidence type="ECO:0000256" key="3">
    <source>
        <dbReference type="ARBA" id="ARBA00022989"/>
    </source>
</evidence>
<keyword evidence="7" id="KW-1185">Reference proteome</keyword>
<evidence type="ECO:0000256" key="5">
    <source>
        <dbReference type="SAM" id="Phobius"/>
    </source>
</evidence>
<dbReference type="EMBL" id="JAVRRG010000030">
    <property type="protein sequence ID" value="KAK5095049.1"/>
    <property type="molecule type" value="Genomic_DNA"/>
</dbReference>
<proteinExistence type="predicted"/>
<protein>
    <submittedName>
        <fullName evidence="6">Uncharacterized protein</fullName>
    </submittedName>
</protein>
<sequence>MSVVSERESEVFSLRSLPQDRRSSFTSIRESIEYAAPVEKGCSVAIFDEAGEEESDHEISTTSFTLPCGRLRELPVELRSRLSRRNDQQTRWINYTGWSSSLVDSLSERFLDNHGCLDSHHGSNHSTGGPIKCRDGSHFVWIQNSVWFAPQMSQTWSSVQQCGFRMVIKLPTPRTAGTVITTFTGNQKVVEQVSRALTVKLLDDHSMGKEAMSCVWVLAGSIMRCIITQLARSFHTFDPLDRVRTIPEMDQLPFMLHQANELARIDRYTSGLSEVLGFFDAVRDFQQSQKPSGSCSNGPQKCYSRISERSNLESNLAKQKITHVQQLCRTYIKQYESHTQMMLSYSTARIAERLESGSKVGEKIAAIGIVLAAISGVTSPLAIVTGYFGMNVNSLVEGGKSTPFDFWSIALPVIAFSLVVIGTMALRLCSGAKITVNARAAWKVG</sequence>
<reference evidence="6 7" key="1">
    <citation type="submission" date="2023-08" db="EMBL/GenBank/DDBJ databases">
        <title>Black Yeasts Isolated from many extreme environments.</title>
        <authorList>
            <person name="Coleine C."/>
            <person name="Stajich J.E."/>
            <person name="Selbmann L."/>
        </authorList>
    </citation>
    <scope>NUCLEOTIDE SEQUENCE [LARGE SCALE GENOMIC DNA]</scope>
    <source>
        <strain evidence="6 7">CCFEE 5885</strain>
    </source>
</reference>
<feature type="transmembrane region" description="Helical" evidence="5">
    <location>
        <begin position="364"/>
        <end position="389"/>
    </location>
</feature>
<evidence type="ECO:0000313" key="6">
    <source>
        <dbReference type="EMBL" id="KAK5095049.1"/>
    </source>
</evidence>